<evidence type="ECO:0000256" key="5">
    <source>
        <dbReference type="SAM" id="MobiDB-lite"/>
    </source>
</evidence>
<evidence type="ECO:0000313" key="8">
    <source>
        <dbReference type="EMBL" id="TPW32090.1"/>
    </source>
</evidence>
<feature type="transmembrane region" description="Helical" evidence="6">
    <location>
        <begin position="104"/>
        <end position="125"/>
    </location>
</feature>
<feature type="transmembrane region" description="Helical" evidence="6">
    <location>
        <begin position="296"/>
        <end position="315"/>
    </location>
</feature>
<feature type="transmembrane region" description="Helical" evidence="6">
    <location>
        <begin position="131"/>
        <end position="150"/>
    </location>
</feature>
<feature type="domain" description="Sodium/calcium exchanger membrane region" evidence="7">
    <location>
        <begin position="35"/>
        <end position="173"/>
    </location>
</feature>
<dbReference type="GO" id="GO:0005262">
    <property type="term" value="F:calcium channel activity"/>
    <property type="evidence" value="ECO:0007669"/>
    <property type="project" value="TreeGrafter"/>
</dbReference>
<feature type="transmembrane region" description="Helical" evidence="6">
    <location>
        <begin position="157"/>
        <end position="176"/>
    </location>
</feature>
<dbReference type="GO" id="GO:0006874">
    <property type="term" value="P:intracellular calcium ion homeostasis"/>
    <property type="evidence" value="ECO:0007669"/>
    <property type="project" value="TreeGrafter"/>
</dbReference>
<feature type="region of interest" description="Disordered" evidence="5">
    <location>
        <begin position="1"/>
        <end position="21"/>
    </location>
</feature>
<evidence type="ECO:0000256" key="1">
    <source>
        <dbReference type="ARBA" id="ARBA00004141"/>
    </source>
</evidence>
<feature type="transmembrane region" description="Helical" evidence="6">
    <location>
        <begin position="196"/>
        <end position="220"/>
    </location>
</feature>
<dbReference type="NCBIfam" id="TIGR00367">
    <property type="entry name" value="calcium/sodium antiporter"/>
    <property type="match status" value="1"/>
</dbReference>
<evidence type="ECO:0000256" key="4">
    <source>
        <dbReference type="ARBA" id="ARBA00023136"/>
    </source>
</evidence>
<dbReference type="OrthoDB" id="9794225at2"/>
<dbReference type="GO" id="GO:0008273">
    <property type="term" value="F:calcium, potassium:sodium antiporter activity"/>
    <property type="evidence" value="ECO:0007669"/>
    <property type="project" value="TreeGrafter"/>
</dbReference>
<dbReference type="EMBL" id="VHLH01000002">
    <property type="protein sequence ID" value="TPW32090.1"/>
    <property type="molecule type" value="Genomic_DNA"/>
</dbReference>
<evidence type="ECO:0000313" key="9">
    <source>
        <dbReference type="Proteomes" id="UP000320314"/>
    </source>
</evidence>
<dbReference type="InterPro" id="IPR044880">
    <property type="entry name" value="NCX_ion-bd_dom_sf"/>
</dbReference>
<organism evidence="8 9">
    <name type="scientific">Pararhizobium mangrovi</name>
    <dbReference type="NCBI Taxonomy" id="2590452"/>
    <lineage>
        <taxon>Bacteria</taxon>
        <taxon>Pseudomonadati</taxon>
        <taxon>Pseudomonadota</taxon>
        <taxon>Alphaproteobacteria</taxon>
        <taxon>Hyphomicrobiales</taxon>
        <taxon>Rhizobiaceae</taxon>
        <taxon>Rhizobium/Agrobacterium group</taxon>
        <taxon>Pararhizobium</taxon>
    </lineage>
</organism>
<feature type="domain" description="Sodium/calcium exchanger membrane region" evidence="7">
    <location>
        <begin position="199"/>
        <end position="337"/>
    </location>
</feature>
<dbReference type="InterPro" id="IPR004837">
    <property type="entry name" value="NaCa_Exmemb"/>
</dbReference>
<keyword evidence="9" id="KW-1185">Reference proteome</keyword>
<dbReference type="PANTHER" id="PTHR10846:SF8">
    <property type="entry name" value="INNER MEMBRANE PROTEIN YRBG"/>
    <property type="match status" value="1"/>
</dbReference>
<dbReference type="Gene3D" id="1.20.1420.30">
    <property type="entry name" value="NCX, central ion-binding region"/>
    <property type="match status" value="2"/>
</dbReference>
<feature type="transmembrane region" description="Helical" evidence="6">
    <location>
        <begin position="29"/>
        <end position="48"/>
    </location>
</feature>
<evidence type="ECO:0000256" key="6">
    <source>
        <dbReference type="SAM" id="Phobius"/>
    </source>
</evidence>
<accession>A0A506UDR8</accession>
<dbReference type="Gene3D" id="6.10.280.80">
    <property type="entry name" value="NCX, peripheral helical region"/>
    <property type="match status" value="1"/>
</dbReference>
<feature type="transmembrane region" description="Helical" evidence="6">
    <location>
        <begin position="261"/>
        <end position="284"/>
    </location>
</feature>
<dbReference type="PANTHER" id="PTHR10846">
    <property type="entry name" value="SODIUM/POTASSIUM/CALCIUM EXCHANGER"/>
    <property type="match status" value="1"/>
</dbReference>
<sequence length="338" mass="34257">MLRHPPNAPGATGAPRRDVRPASRARRKAILTSDLLLLAAGLVLLFAGGEGLVRGAVSFANRLGMPPLLVGMTVIGFGTSLPEFLVCLQAALRGSPDIAVGNIVGSNIANILLVVGVAAVLSPIVARGTSLLRDTGVMVAACVALLLLGWSGGIGRVAGLVLFVSLVVYLAAAMLIDRAKEVEPDEEAATRLSGWVEGLLLLGGFAALFVGAELLVGSAVRLARDAGLSEATIGLTVVAVGTSLPEIAAAISAAMRRQGAVVLGNVIGSNLFNILATLGLTAAIHPVDVSADIARFDVPVMTGLAVLLGLALALGGRFGRVLGLVMLAGYAAYVAMLL</sequence>
<comment type="subcellular location">
    <subcellularLocation>
        <location evidence="1">Membrane</location>
        <topology evidence="1">Multi-pass membrane protein</topology>
    </subcellularLocation>
</comment>
<proteinExistence type="predicted"/>
<dbReference type="InterPro" id="IPR004481">
    <property type="entry name" value="K/Na/Ca-exchanger"/>
</dbReference>
<reference evidence="8 9" key="1">
    <citation type="submission" date="2019-06" db="EMBL/GenBank/DDBJ databases">
        <authorList>
            <person name="Li M."/>
        </authorList>
    </citation>
    <scope>NUCLEOTIDE SEQUENCE [LARGE SCALE GENOMIC DNA]</scope>
    <source>
        <strain evidence="8 9">BGMRC6574</strain>
    </source>
</reference>
<dbReference type="Proteomes" id="UP000320314">
    <property type="component" value="Unassembled WGS sequence"/>
</dbReference>
<evidence type="ECO:0000256" key="2">
    <source>
        <dbReference type="ARBA" id="ARBA00022692"/>
    </source>
</evidence>
<comment type="caution">
    <text evidence="8">The sequence shown here is derived from an EMBL/GenBank/DDBJ whole genome shotgun (WGS) entry which is preliminary data.</text>
</comment>
<dbReference type="Pfam" id="PF01699">
    <property type="entry name" value="Na_Ca_ex"/>
    <property type="match status" value="2"/>
</dbReference>
<dbReference type="GO" id="GO:0005886">
    <property type="term" value="C:plasma membrane"/>
    <property type="evidence" value="ECO:0007669"/>
    <property type="project" value="TreeGrafter"/>
</dbReference>
<protein>
    <submittedName>
        <fullName evidence="8">Calcium/sodium antiporter</fullName>
    </submittedName>
</protein>
<dbReference type="AlphaFoldDB" id="A0A506UDR8"/>
<feature type="transmembrane region" description="Helical" evidence="6">
    <location>
        <begin position="68"/>
        <end position="92"/>
    </location>
</feature>
<name>A0A506UDR8_9HYPH</name>
<keyword evidence="2 6" id="KW-0812">Transmembrane</keyword>
<feature type="transmembrane region" description="Helical" evidence="6">
    <location>
        <begin position="321"/>
        <end position="337"/>
    </location>
</feature>
<keyword evidence="3 6" id="KW-1133">Transmembrane helix</keyword>
<evidence type="ECO:0000259" key="7">
    <source>
        <dbReference type="Pfam" id="PF01699"/>
    </source>
</evidence>
<keyword evidence="4 6" id="KW-0472">Membrane</keyword>
<gene>
    <name evidence="8" type="ORF">FJU11_02295</name>
</gene>
<evidence type="ECO:0000256" key="3">
    <source>
        <dbReference type="ARBA" id="ARBA00022989"/>
    </source>
</evidence>